<dbReference type="Pfam" id="PF00082">
    <property type="entry name" value="Peptidase_S8"/>
    <property type="match status" value="1"/>
</dbReference>
<evidence type="ECO:0000256" key="3">
    <source>
        <dbReference type="ARBA" id="ARBA00022825"/>
    </source>
</evidence>
<dbReference type="AlphaFoldDB" id="A0A5B3GGE1"/>
<keyword evidence="2 4" id="KW-0378">Hydrolase</keyword>
<feature type="active site" description="Charge relay system" evidence="4">
    <location>
        <position position="453"/>
    </location>
</feature>
<reference evidence="7 8" key="1">
    <citation type="journal article" date="2019" name="Nat. Med.">
        <title>A library of human gut bacterial isolates paired with longitudinal multiomics data enables mechanistic microbiome research.</title>
        <authorList>
            <person name="Poyet M."/>
            <person name="Groussin M."/>
            <person name="Gibbons S.M."/>
            <person name="Avila-Pacheco J."/>
            <person name="Jiang X."/>
            <person name="Kearney S.M."/>
            <person name="Perrotta A.R."/>
            <person name="Berdy B."/>
            <person name="Zhao S."/>
            <person name="Lieberman T.D."/>
            <person name="Swanson P.K."/>
            <person name="Smith M."/>
            <person name="Roesemann S."/>
            <person name="Alexander J.E."/>
            <person name="Rich S.A."/>
            <person name="Livny J."/>
            <person name="Vlamakis H."/>
            <person name="Clish C."/>
            <person name="Bullock K."/>
            <person name="Deik A."/>
            <person name="Scott J."/>
            <person name="Pierce K.A."/>
            <person name="Xavier R.J."/>
            <person name="Alm E.J."/>
        </authorList>
    </citation>
    <scope>NUCLEOTIDE SEQUENCE [LARGE SCALE GENOMIC DNA]</scope>
    <source>
        <strain evidence="7 8">BIOML-A2</strain>
    </source>
</reference>
<feature type="active site" description="Charge relay system" evidence="4">
    <location>
        <position position="229"/>
    </location>
</feature>
<dbReference type="PROSITE" id="PS51257">
    <property type="entry name" value="PROKAR_LIPOPROTEIN"/>
    <property type="match status" value="1"/>
</dbReference>
<keyword evidence="3 4" id="KW-0720">Serine protease</keyword>
<evidence type="ECO:0000256" key="4">
    <source>
        <dbReference type="PROSITE-ProRule" id="PRU01240"/>
    </source>
</evidence>
<evidence type="ECO:0000313" key="8">
    <source>
        <dbReference type="Proteomes" id="UP000323567"/>
    </source>
</evidence>
<dbReference type="InterPro" id="IPR026444">
    <property type="entry name" value="Secre_tail"/>
</dbReference>
<evidence type="ECO:0000313" key="7">
    <source>
        <dbReference type="EMBL" id="KAA2372282.1"/>
    </source>
</evidence>
<dbReference type="PROSITE" id="PS00138">
    <property type="entry name" value="SUBTILASE_SER"/>
    <property type="match status" value="1"/>
</dbReference>
<dbReference type="InterPro" id="IPR015500">
    <property type="entry name" value="Peptidase_S8_subtilisin-rel"/>
</dbReference>
<feature type="domain" description="Peptidase S8/S53" evidence="5">
    <location>
        <begin position="221"/>
        <end position="493"/>
    </location>
</feature>
<dbReference type="PRINTS" id="PR00723">
    <property type="entry name" value="SUBTILISIN"/>
</dbReference>
<protein>
    <submittedName>
        <fullName evidence="7">S8 family serine peptidase</fullName>
    </submittedName>
</protein>
<dbReference type="PROSITE" id="PS51892">
    <property type="entry name" value="SUBTILASE"/>
    <property type="match status" value="1"/>
</dbReference>
<evidence type="ECO:0000256" key="1">
    <source>
        <dbReference type="ARBA" id="ARBA00022670"/>
    </source>
</evidence>
<dbReference type="InterPro" id="IPR036852">
    <property type="entry name" value="Peptidase_S8/S53_dom_sf"/>
</dbReference>
<evidence type="ECO:0000259" key="6">
    <source>
        <dbReference type="Pfam" id="PF18962"/>
    </source>
</evidence>
<evidence type="ECO:0000259" key="5">
    <source>
        <dbReference type="Pfam" id="PF00082"/>
    </source>
</evidence>
<dbReference type="InterPro" id="IPR022398">
    <property type="entry name" value="Peptidase_S8_His-AS"/>
</dbReference>
<comment type="similarity">
    <text evidence="4">Belongs to the peptidase S8 family.</text>
</comment>
<dbReference type="NCBIfam" id="TIGR04183">
    <property type="entry name" value="Por_Secre_tail"/>
    <property type="match status" value="1"/>
</dbReference>
<keyword evidence="1 4" id="KW-0645">Protease</keyword>
<comment type="caution">
    <text evidence="7">The sequence shown here is derived from an EMBL/GenBank/DDBJ whole genome shotgun (WGS) entry which is preliminary data.</text>
</comment>
<organism evidence="7 8">
    <name type="scientific">Alistipes shahii</name>
    <dbReference type="NCBI Taxonomy" id="328814"/>
    <lineage>
        <taxon>Bacteria</taxon>
        <taxon>Pseudomonadati</taxon>
        <taxon>Bacteroidota</taxon>
        <taxon>Bacteroidia</taxon>
        <taxon>Bacteroidales</taxon>
        <taxon>Rikenellaceae</taxon>
        <taxon>Alistipes</taxon>
    </lineage>
</organism>
<dbReference type="InterPro" id="IPR000209">
    <property type="entry name" value="Peptidase_S8/S53_dom"/>
</dbReference>
<sequence length="813" mass="86678">MFIRSGCRLPAPDLFPLKPMKHFSFFLTLLLLTACTRDPESGPAPGVGQTPMQEFYIPGVFRIKLRETAAELDTRAFTRSGSGSGIAAFDAAATRAGATAVQRVFSDGDRFRERRRRAGLHLWYDVHFSGAISVAEAMERFGRVDEVECIEPVPRMVPAGATVSQADFSRTSGSDNVAIPGFDDPLLVNQWIYHRVGAAVGSTAVADLNIFPAWSVSTGHKDVVVAVVDGGIDYTHPDLAANIWRDGQGACGYNFCRHNTEITPSSHGTHVAGTIGAVNNNGIGVCGIAGGDGTPGSGVRLMSCQIFDEPGRDAATIEEIMVWTADHGAVISQNSWTYVPGLPDLSQSGKAAIDYFIKYAGCDENGNQTGPMKGGIVIFAAGNDGISDPVFPGAYEKVVAVASLGIDGRKVAGSNYGSWIDLAALGGHATGDERFRVFSTTTNGGYGYSAGTSMAAPQVSGIAALAVAAFGVQRPGFTSEKLREILVGSGRKQFTETINPEYAGMLGNGLVDAEYVLFYDTRPDPVDERTIAVSGYRTHAELSWRVPRCYLERPVSSFDVYIDTRTFSAATVDDIPATAVRHTFASDASLGETFACRIEGLEPRQIYCLAIVGRSPSGVPSRPAVISVRTGENTPPEATVPIPNLFLQSDDKAGRSIDLQLYFTDADAPGDRLSYFVSPSAEKVVECRVQDSELLVRPCAAGRTTLTVTARDLDGVAATSEFQVIVDGTGVAMELFPNPCRDVLNVRIPDAEGDFPIRLHNAAGQQVLATQVSVRAGDNGNTGRIDVSGLSPGTYSCTVECRGRKLNSHIIKR</sequence>
<name>A0A5B3GGE1_9BACT</name>
<dbReference type="EMBL" id="VVXK01000001">
    <property type="protein sequence ID" value="KAA2372282.1"/>
    <property type="molecule type" value="Genomic_DNA"/>
</dbReference>
<accession>A0A5B3GGE1</accession>
<dbReference type="InterPro" id="IPR023828">
    <property type="entry name" value="Peptidase_S8_Ser-AS"/>
</dbReference>
<dbReference type="PANTHER" id="PTHR42884">
    <property type="entry name" value="PROPROTEIN CONVERTASE SUBTILISIN/KEXIN-RELATED"/>
    <property type="match status" value="1"/>
</dbReference>
<evidence type="ECO:0000256" key="2">
    <source>
        <dbReference type="ARBA" id="ARBA00022801"/>
    </source>
</evidence>
<dbReference type="GO" id="GO:0004252">
    <property type="term" value="F:serine-type endopeptidase activity"/>
    <property type="evidence" value="ECO:0007669"/>
    <property type="project" value="UniProtKB-UniRule"/>
</dbReference>
<dbReference type="GO" id="GO:0016020">
    <property type="term" value="C:membrane"/>
    <property type="evidence" value="ECO:0007669"/>
    <property type="project" value="TreeGrafter"/>
</dbReference>
<dbReference type="GO" id="GO:0016485">
    <property type="term" value="P:protein processing"/>
    <property type="evidence" value="ECO:0007669"/>
    <property type="project" value="TreeGrafter"/>
</dbReference>
<dbReference type="SUPFAM" id="SSF52743">
    <property type="entry name" value="Subtilisin-like"/>
    <property type="match status" value="1"/>
</dbReference>
<dbReference type="Gene3D" id="3.40.50.200">
    <property type="entry name" value="Peptidase S8/S53 domain"/>
    <property type="match status" value="1"/>
</dbReference>
<feature type="domain" description="Secretion system C-terminal sorting" evidence="6">
    <location>
        <begin position="735"/>
        <end position="804"/>
    </location>
</feature>
<feature type="active site" description="Charge relay system" evidence="4">
    <location>
        <position position="267"/>
    </location>
</feature>
<dbReference type="Proteomes" id="UP000323567">
    <property type="component" value="Unassembled WGS sequence"/>
</dbReference>
<dbReference type="Pfam" id="PF18962">
    <property type="entry name" value="Por_Secre_tail"/>
    <property type="match status" value="1"/>
</dbReference>
<dbReference type="PROSITE" id="PS00137">
    <property type="entry name" value="SUBTILASE_HIS"/>
    <property type="match status" value="1"/>
</dbReference>
<proteinExistence type="inferred from homology"/>
<dbReference type="PANTHER" id="PTHR42884:SF14">
    <property type="entry name" value="NEUROENDOCRINE CONVERTASE 1"/>
    <property type="match status" value="1"/>
</dbReference>
<gene>
    <name evidence="7" type="ORF">F2Y13_02185</name>
</gene>